<reference evidence="1 2" key="1">
    <citation type="submission" date="2018-11" db="EMBL/GenBank/DDBJ databases">
        <title>Genome sequence and assembly of Colletotrichum sidae.</title>
        <authorList>
            <person name="Gan P."/>
            <person name="Shirasu K."/>
        </authorList>
    </citation>
    <scope>NUCLEOTIDE SEQUENCE [LARGE SCALE GENOMIC DNA]</scope>
    <source>
        <strain evidence="1 2">CBS 518.97</strain>
    </source>
</reference>
<sequence length="314" mass="34889">MLEGFRLDVQGTTRAPKPLALHLLAVLRPRALPKTVYEESFLRSRGSSTLVSSPEPVFLAVQDDLDERRFEVRVKQGSKKGNRPSYAHVVHQKAATIAYTVDYIWGSIYFTSTTSTDLPERAFSDSIQQLHGDVVSSATDGPTQPHGREDYANVWSQHTAASSGPRQDLSSLPLVTFSFYHQLPLPGLARTSTAERILHTDGTGKLSQTLGQRFLPRRSSKCRSVILVAEEDYDHLPGQIKTEDFPDTDLSLEEHRYANGYDRVRLDYLSIDTQLYDMFQNPLFFAAKGNGLCGSLLAQDVGVGKAIIYDAIIA</sequence>
<keyword evidence="2" id="KW-1185">Reference proteome</keyword>
<protein>
    <submittedName>
        <fullName evidence="1">Uncharacterized protein</fullName>
    </submittedName>
</protein>
<evidence type="ECO:0000313" key="2">
    <source>
        <dbReference type="Proteomes" id="UP000295604"/>
    </source>
</evidence>
<dbReference type="EMBL" id="QAPF01000037">
    <property type="protein sequence ID" value="TEA20177.1"/>
    <property type="molecule type" value="Genomic_DNA"/>
</dbReference>
<evidence type="ECO:0000313" key="1">
    <source>
        <dbReference type="EMBL" id="TEA20177.1"/>
    </source>
</evidence>
<name>A0A4R8TPI9_9PEZI</name>
<dbReference type="AlphaFoldDB" id="A0A4R8TPI9"/>
<comment type="caution">
    <text evidence="1">The sequence shown here is derived from an EMBL/GenBank/DDBJ whole genome shotgun (WGS) entry which is preliminary data.</text>
</comment>
<accession>A0A4R8TPI9</accession>
<gene>
    <name evidence="1" type="ORF">C8034_v009213</name>
</gene>
<organism evidence="1 2">
    <name type="scientific">Colletotrichum sidae</name>
    <dbReference type="NCBI Taxonomy" id="1347389"/>
    <lineage>
        <taxon>Eukaryota</taxon>
        <taxon>Fungi</taxon>
        <taxon>Dikarya</taxon>
        <taxon>Ascomycota</taxon>
        <taxon>Pezizomycotina</taxon>
        <taxon>Sordariomycetes</taxon>
        <taxon>Hypocreomycetidae</taxon>
        <taxon>Glomerellales</taxon>
        <taxon>Glomerellaceae</taxon>
        <taxon>Colletotrichum</taxon>
        <taxon>Colletotrichum orbiculare species complex</taxon>
    </lineage>
</organism>
<proteinExistence type="predicted"/>
<dbReference type="Proteomes" id="UP000295604">
    <property type="component" value="Unassembled WGS sequence"/>
</dbReference>